<evidence type="ECO:0000313" key="6">
    <source>
        <dbReference type="Proteomes" id="UP000253831"/>
    </source>
</evidence>
<dbReference type="Proteomes" id="UP000253831">
    <property type="component" value="Unassembled WGS sequence"/>
</dbReference>
<reference evidence="5 6" key="1">
    <citation type="submission" date="2018-05" db="EMBL/GenBank/DDBJ databases">
        <title>Integrated omic analyses show evidence that a Ca. Accumulibacter phosphatis strain performs denitrification under micro-aerobic conditions.</title>
        <authorList>
            <person name="Camejo P.Y."/>
            <person name="Katherine M.D."/>
            <person name="Daniel N.R."/>
        </authorList>
    </citation>
    <scope>NUCLEOTIDE SEQUENCE [LARGE SCALE GENOMIC DNA]</scope>
    <source>
        <strain evidence="5">UW-LDO-IC</strain>
    </source>
</reference>
<evidence type="ECO:0000256" key="2">
    <source>
        <dbReference type="ARBA" id="ARBA00022603"/>
    </source>
</evidence>
<dbReference type="Pfam" id="PF01555">
    <property type="entry name" value="N6_N4_Mtase"/>
    <property type="match status" value="2"/>
</dbReference>
<dbReference type="AlphaFoldDB" id="A0A369XHI1"/>
<comment type="similarity">
    <text evidence="1">Belongs to the N(4)/N(6)-methyltransferase family.</text>
</comment>
<dbReference type="SUPFAM" id="SSF53335">
    <property type="entry name" value="S-adenosyl-L-methionine-dependent methyltransferases"/>
    <property type="match status" value="2"/>
</dbReference>
<sequence length="928" mass="105839">MSNQQDFCFEKPIATNGPVECLGKTFQSDDARRAHFLRLLREKLRDPEFRETLGFPNGTDEAILRMSDPPYYTACPNPFLEDFARIYGTPYDPDEHYEREPFAVDTSVGKTDQLYKAHGYHTKVPHLAIVPSILHYTRPGDLVLDGFCGSGMTGVAAQWCGTAPSTYRQQLEADWKASGHAKPEWGARRILLNDLGPAASFIAAGYNLPFDVSRFEEAGRRILEEVEEELGWMYEVLHTDGKTKGRVNYTVWSEVFSCPQCAGEVNFLEEALDEESKKTRSVFPCPHCGVELNKDRLERSFDTRLDPITGETWKRIVLRPVFVNYNVGASTHERPITDEDKRVLSRIEQLPYPVDVPTTPFPIDEMYHGSRLDPKGFSRVHHLFLPRASHALAALWRRAQAISDVGTRRMVVWFVEQAIWGMSVLARYAPTHYSQVNQYLNGVYYVGSQIVDVSPWYILYDEAKRTSKLPRLVKSFTPMPAAPAAAMLQTGDCASIPIADKSVDYVFTDPPFGENIYYADLNFLVEAWHGVTTASANEAIVDQAKKKAVHEYQELMRRCFEEYHRVLKPGRWMTVVFSNSSNGIWRAIQEAMGTAGFVVADVRTLDKKQGSYRQVTSSAVKEDLVISAYKPTEALAYRFELGHATAEGAWAFIKEHLGNVPVFVGRSNEGDVVAERTAQRLLDRMIAFHVQRGVGVPLSGPEFLKGLSQSFPERDGMYFLPGQVAEHDRKRTSVGELRQLSLFVNDEASAIQWVRQQLQDKPQSFQDLTPQYMREVQAWAKHEVTVELKVILEQGFLYYDGKDPVPSQIHRYLSTNFKDLRNLAKEDRRLAEKARNRWYVPDPNKQAEREFVREKALVKEFEEYKTSTQRKLKVFRTEAVRAGFKACWQEREYGTIVKVADKLPEAVLQEDEKLLMYYDNALTRLGDG</sequence>
<organism evidence="5 6">
    <name type="scientific">Candidatus Accumulibacter meliphilus</name>
    <dbReference type="NCBI Taxonomy" id="2211374"/>
    <lineage>
        <taxon>Bacteria</taxon>
        <taxon>Pseudomonadati</taxon>
        <taxon>Pseudomonadota</taxon>
        <taxon>Betaproteobacteria</taxon>
        <taxon>Candidatus Accumulibacter</taxon>
    </lineage>
</organism>
<gene>
    <name evidence="5" type="ORF">DVS81_15895</name>
</gene>
<feature type="domain" description="DNA methylase N-4/N-6" evidence="4">
    <location>
        <begin position="113"/>
        <end position="158"/>
    </location>
</feature>
<dbReference type="GO" id="GO:0003677">
    <property type="term" value="F:DNA binding"/>
    <property type="evidence" value="ECO:0007669"/>
    <property type="project" value="InterPro"/>
</dbReference>
<dbReference type="GO" id="GO:0032259">
    <property type="term" value="P:methylation"/>
    <property type="evidence" value="ECO:0007669"/>
    <property type="project" value="UniProtKB-KW"/>
</dbReference>
<evidence type="ECO:0000256" key="3">
    <source>
        <dbReference type="ARBA" id="ARBA00022679"/>
    </source>
</evidence>
<keyword evidence="3" id="KW-0808">Transferase</keyword>
<dbReference type="InterPro" id="IPR002052">
    <property type="entry name" value="DNA_methylase_N6_adenine_CS"/>
</dbReference>
<dbReference type="InterPro" id="IPR002941">
    <property type="entry name" value="DNA_methylase_N4/N6"/>
</dbReference>
<dbReference type="EMBL" id="QPGA01000038">
    <property type="protein sequence ID" value="RDE49563.1"/>
    <property type="molecule type" value="Genomic_DNA"/>
</dbReference>
<dbReference type="Gene3D" id="3.40.50.150">
    <property type="entry name" value="Vaccinia Virus protein VP39"/>
    <property type="match status" value="2"/>
</dbReference>
<keyword evidence="2 5" id="KW-0489">Methyltransferase</keyword>
<dbReference type="GO" id="GO:0008170">
    <property type="term" value="F:N-methyltransferase activity"/>
    <property type="evidence" value="ECO:0007669"/>
    <property type="project" value="InterPro"/>
</dbReference>
<feature type="domain" description="DNA methylase N-4/N-6" evidence="4">
    <location>
        <begin position="503"/>
        <end position="621"/>
    </location>
</feature>
<protein>
    <submittedName>
        <fullName evidence="5">DNA methylase</fullName>
    </submittedName>
</protein>
<proteinExistence type="inferred from homology"/>
<evidence type="ECO:0000259" key="4">
    <source>
        <dbReference type="Pfam" id="PF01555"/>
    </source>
</evidence>
<dbReference type="PROSITE" id="PS00092">
    <property type="entry name" value="N6_MTASE"/>
    <property type="match status" value="1"/>
</dbReference>
<dbReference type="InterPro" id="IPR029063">
    <property type="entry name" value="SAM-dependent_MTases_sf"/>
</dbReference>
<evidence type="ECO:0000256" key="1">
    <source>
        <dbReference type="ARBA" id="ARBA00006594"/>
    </source>
</evidence>
<accession>A0A369XHI1</accession>
<name>A0A369XHI1_9PROT</name>
<evidence type="ECO:0000313" key="5">
    <source>
        <dbReference type="EMBL" id="RDE49563.1"/>
    </source>
</evidence>
<comment type="caution">
    <text evidence="5">The sequence shown here is derived from an EMBL/GenBank/DDBJ whole genome shotgun (WGS) entry which is preliminary data.</text>
</comment>